<accession>A0A9P6C2U1</accession>
<keyword evidence="3" id="KW-1185">Reference proteome</keyword>
<feature type="region of interest" description="Disordered" evidence="1">
    <location>
        <begin position="38"/>
        <end position="63"/>
    </location>
</feature>
<sequence>MDTKQAKNACMAWMLSGLLKERKVRVENTEGSLRMPIEVRVDGGGGGGEGGKEDMAPYSSCDT</sequence>
<evidence type="ECO:0000313" key="3">
    <source>
        <dbReference type="Proteomes" id="UP000807342"/>
    </source>
</evidence>
<comment type="caution">
    <text evidence="2">The sequence shown here is derived from an EMBL/GenBank/DDBJ whole genome shotgun (WGS) entry which is preliminary data.</text>
</comment>
<evidence type="ECO:0000313" key="2">
    <source>
        <dbReference type="EMBL" id="KAF9446678.1"/>
    </source>
</evidence>
<evidence type="ECO:0000256" key="1">
    <source>
        <dbReference type="SAM" id="MobiDB-lite"/>
    </source>
</evidence>
<gene>
    <name evidence="2" type="ORF">P691DRAFT_803581</name>
</gene>
<reference evidence="2" key="1">
    <citation type="submission" date="2020-11" db="EMBL/GenBank/DDBJ databases">
        <authorList>
            <consortium name="DOE Joint Genome Institute"/>
            <person name="Ahrendt S."/>
            <person name="Riley R."/>
            <person name="Andreopoulos W."/>
            <person name="Labutti K."/>
            <person name="Pangilinan J."/>
            <person name="Ruiz-Duenas F.J."/>
            <person name="Barrasa J.M."/>
            <person name="Sanchez-Garcia M."/>
            <person name="Camarero S."/>
            <person name="Miyauchi S."/>
            <person name="Serrano A."/>
            <person name="Linde D."/>
            <person name="Babiker R."/>
            <person name="Drula E."/>
            <person name="Ayuso-Fernandez I."/>
            <person name="Pacheco R."/>
            <person name="Padilla G."/>
            <person name="Ferreira P."/>
            <person name="Barriuso J."/>
            <person name="Kellner H."/>
            <person name="Castanera R."/>
            <person name="Alfaro M."/>
            <person name="Ramirez L."/>
            <person name="Pisabarro A.G."/>
            <person name="Kuo A."/>
            <person name="Tritt A."/>
            <person name="Lipzen A."/>
            <person name="He G."/>
            <person name="Yan M."/>
            <person name="Ng V."/>
            <person name="Cullen D."/>
            <person name="Martin F."/>
            <person name="Rosso M.-N."/>
            <person name="Henrissat B."/>
            <person name="Hibbett D."/>
            <person name="Martinez A.T."/>
            <person name="Grigoriev I.V."/>
        </authorList>
    </citation>
    <scope>NUCLEOTIDE SEQUENCE</scope>
    <source>
        <strain evidence="2">MF-IS2</strain>
    </source>
</reference>
<dbReference type="EMBL" id="MU151233">
    <property type="protein sequence ID" value="KAF9446678.1"/>
    <property type="molecule type" value="Genomic_DNA"/>
</dbReference>
<proteinExistence type="predicted"/>
<dbReference type="AlphaFoldDB" id="A0A9P6C2U1"/>
<name>A0A9P6C2U1_9AGAR</name>
<protein>
    <submittedName>
        <fullName evidence="2">Uncharacterized protein</fullName>
    </submittedName>
</protein>
<organism evidence="2 3">
    <name type="scientific">Macrolepiota fuliginosa MF-IS2</name>
    <dbReference type="NCBI Taxonomy" id="1400762"/>
    <lineage>
        <taxon>Eukaryota</taxon>
        <taxon>Fungi</taxon>
        <taxon>Dikarya</taxon>
        <taxon>Basidiomycota</taxon>
        <taxon>Agaricomycotina</taxon>
        <taxon>Agaricomycetes</taxon>
        <taxon>Agaricomycetidae</taxon>
        <taxon>Agaricales</taxon>
        <taxon>Agaricineae</taxon>
        <taxon>Agaricaceae</taxon>
        <taxon>Macrolepiota</taxon>
    </lineage>
</organism>
<dbReference type="Proteomes" id="UP000807342">
    <property type="component" value="Unassembled WGS sequence"/>
</dbReference>